<keyword evidence="1" id="KW-0812">Transmembrane</keyword>
<sequence length="292" mass="33496">MKTSSQTAKKKLYLLVGILFITSIAFRVINSSKLEQTSLLFVGLPTLMTLLVIKYSTAPKTIYGITFKVITLFLLMSSILFGEGVICVLIAAPIFYASAFLIVFVWQWIKKRKEENKAYSLLLLPVLFILFQPQGILKTPEVETVTVTKDIGKKVSLEALHQLPDFKIDYPTIFKMGFPQPISITGQGMNKGDQRQIQFLSRTKGVGTLSLEIDSVSEQQVVYKIIQDDTHMNHWLTWKKVKVEINTSQVTWTSEYTCDLGPQWYFKPIEKWVVTVMNEHLIHSYFERNRNN</sequence>
<dbReference type="RefSeq" id="WP_044217279.1">
    <property type="nucleotide sequence ID" value="NZ_JRYR02000002.1"/>
</dbReference>
<gene>
    <name evidence="2" type="ORF">NH26_24180</name>
</gene>
<keyword evidence="1" id="KW-0472">Membrane</keyword>
<protein>
    <submittedName>
        <fullName evidence="2">Uncharacterized protein</fullName>
    </submittedName>
</protein>
<reference evidence="2 3" key="1">
    <citation type="journal article" date="2012" name="Int. J. Syst. Evol. Microbiol.">
        <title>Flammeovirga pacifica sp. nov., isolated from deep-sea sediment.</title>
        <authorList>
            <person name="Xu H."/>
            <person name="Fu Y."/>
            <person name="Yang N."/>
            <person name="Ding Z."/>
            <person name="Lai Q."/>
            <person name="Zeng R."/>
        </authorList>
    </citation>
    <scope>NUCLEOTIDE SEQUENCE [LARGE SCALE GENOMIC DNA]</scope>
    <source>
        <strain evidence="3">DSM 24597 / LMG 26175 / WPAGA1</strain>
    </source>
</reference>
<evidence type="ECO:0000313" key="2">
    <source>
        <dbReference type="EMBL" id="OHX64669.1"/>
    </source>
</evidence>
<name>A0A1S1YUF9_FLAPC</name>
<organism evidence="2 3">
    <name type="scientific">Flammeovirga pacifica</name>
    <dbReference type="NCBI Taxonomy" id="915059"/>
    <lineage>
        <taxon>Bacteria</taxon>
        <taxon>Pseudomonadati</taxon>
        <taxon>Bacteroidota</taxon>
        <taxon>Cytophagia</taxon>
        <taxon>Cytophagales</taxon>
        <taxon>Flammeovirgaceae</taxon>
        <taxon>Flammeovirga</taxon>
    </lineage>
</organism>
<evidence type="ECO:0000256" key="1">
    <source>
        <dbReference type="SAM" id="Phobius"/>
    </source>
</evidence>
<proteinExistence type="predicted"/>
<comment type="caution">
    <text evidence="2">The sequence shown here is derived from an EMBL/GenBank/DDBJ whole genome shotgun (WGS) entry which is preliminary data.</text>
</comment>
<feature type="transmembrane region" description="Helical" evidence="1">
    <location>
        <begin position="65"/>
        <end position="82"/>
    </location>
</feature>
<keyword evidence="3" id="KW-1185">Reference proteome</keyword>
<dbReference type="STRING" id="915059.NH26_24180"/>
<dbReference type="Proteomes" id="UP000179797">
    <property type="component" value="Unassembled WGS sequence"/>
</dbReference>
<feature type="transmembrane region" description="Helical" evidence="1">
    <location>
        <begin position="88"/>
        <end position="106"/>
    </location>
</feature>
<feature type="transmembrane region" description="Helical" evidence="1">
    <location>
        <begin position="118"/>
        <end position="137"/>
    </location>
</feature>
<feature type="transmembrane region" description="Helical" evidence="1">
    <location>
        <begin position="12"/>
        <end position="30"/>
    </location>
</feature>
<dbReference type="AlphaFoldDB" id="A0A1S1YUF9"/>
<accession>A0A1S1YUF9</accession>
<keyword evidence="1" id="KW-1133">Transmembrane helix</keyword>
<evidence type="ECO:0000313" key="3">
    <source>
        <dbReference type="Proteomes" id="UP000179797"/>
    </source>
</evidence>
<dbReference type="EMBL" id="JRYR02000002">
    <property type="protein sequence ID" value="OHX64669.1"/>
    <property type="molecule type" value="Genomic_DNA"/>
</dbReference>
<dbReference type="OrthoDB" id="7851372at2"/>
<feature type="transmembrane region" description="Helical" evidence="1">
    <location>
        <begin position="36"/>
        <end position="53"/>
    </location>
</feature>